<organism evidence="1 2">
    <name type="scientific">Candidatus Allocopromorpha excrementigallinarum</name>
    <dbReference type="NCBI Taxonomy" id="2840742"/>
    <lineage>
        <taxon>Bacteria</taxon>
        <taxon>Bacillati</taxon>
        <taxon>Bacillota</taxon>
        <taxon>Clostridia</taxon>
        <taxon>Eubacteriales</taxon>
        <taxon>Eubacteriaceae</taxon>
        <taxon>Eubacteriaceae incertae sedis</taxon>
        <taxon>Candidatus Allocopromorpha</taxon>
    </lineage>
</organism>
<dbReference type="AlphaFoldDB" id="A0A9D1HZW2"/>
<reference evidence="1" key="1">
    <citation type="submission" date="2020-10" db="EMBL/GenBank/DDBJ databases">
        <authorList>
            <person name="Gilroy R."/>
        </authorList>
    </citation>
    <scope>NUCLEOTIDE SEQUENCE</scope>
    <source>
        <strain evidence="1">ChiHcec3-6078</strain>
    </source>
</reference>
<dbReference type="Proteomes" id="UP000824090">
    <property type="component" value="Unassembled WGS sequence"/>
</dbReference>
<name>A0A9D1HZW2_9FIRM</name>
<evidence type="ECO:0000313" key="1">
    <source>
        <dbReference type="EMBL" id="HIU25616.1"/>
    </source>
</evidence>
<proteinExistence type="predicted"/>
<dbReference type="EMBL" id="DVMP01000075">
    <property type="protein sequence ID" value="HIU25616.1"/>
    <property type="molecule type" value="Genomic_DNA"/>
</dbReference>
<comment type="caution">
    <text evidence="1">The sequence shown here is derived from an EMBL/GenBank/DDBJ whole genome shotgun (WGS) entry which is preliminary data.</text>
</comment>
<reference evidence="1" key="2">
    <citation type="journal article" date="2021" name="PeerJ">
        <title>Extensive microbial diversity within the chicken gut microbiome revealed by metagenomics and culture.</title>
        <authorList>
            <person name="Gilroy R."/>
            <person name="Ravi A."/>
            <person name="Getino M."/>
            <person name="Pursley I."/>
            <person name="Horton D.L."/>
            <person name="Alikhan N.F."/>
            <person name="Baker D."/>
            <person name="Gharbi K."/>
            <person name="Hall N."/>
            <person name="Watson M."/>
            <person name="Adriaenssens E.M."/>
            <person name="Foster-Nyarko E."/>
            <person name="Jarju S."/>
            <person name="Secka A."/>
            <person name="Antonio M."/>
            <person name="Oren A."/>
            <person name="Chaudhuri R.R."/>
            <person name="La Ragione R."/>
            <person name="Hildebrand F."/>
            <person name="Pallen M.J."/>
        </authorList>
    </citation>
    <scope>NUCLEOTIDE SEQUENCE</scope>
    <source>
        <strain evidence="1">ChiHcec3-6078</strain>
    </source>
</reference>
<dbReference type="InterPro" id="IPR046257">
    <property type="entry name" value="DUF6290"/>
</dbReference>
<sequence>MTISIRLNKAEDELDMKLFEEAAADFKENPKTYTLDEVEKELGLR</sequence>
<gene>
    <name evidence="1" type="ORF">IAC50_03895</name>
</gene>
<accession>A0A9D1HZW2</accession>
<dbReference type="Pfam" id="PF19807">
    <property type="entry name" value="DUF6290"/>
    <property type="match status" value="1"/>
</dbReference>
<evidence type="ECO:0000313" key="2">
    <source>
        <dbReference type="Proteomes" id="UP000824090"/>
    </source>
</evidence>
<protein>
    <submittedName>
        <fullName evidence="1">Antitoxin</fullName>
    </submittedName>
</protein>